<evidence type="ECO:0000256" key="6">
    <source>
        <dbReference type="ARBA" id="ARBA00023136"/>
    </source>
</evidence>
<feature type="domain" description="Major facilitator superfamily (MFS) profile" evidence="8">
    <location>
        <begin position="16"/>
        <end position="490"/>
    </location>
</feature>
<dbReference type="CDD" id="cd17502">
    <property type="entry name" value="MFS_Azr1_MDR_like"/>
    <property type="match status" value="1"/>
</dbReference>
<feature type="transmembrane region" description="Helical" evidence="7">
    <location>
        <begin position="305"/>
        <end position="323"/>
    </location>
</feature>
<dbReference type="InterPro" id="IPR004638">
    <property type="entry name" value="EmrB-like"/>
</dbReference>
<keyword evidence="5 7" id="KW-1133">Transmembrane helix</keyword>
<dbReference type="OrthoDB" id="9812221at2"/>
<dbReference type="PANTHER" id="PTHR23501:SF197">
    <property type="entry name" value="COMD"/>
    <property type="match status" value="1"/>
</dbReference>
<dbReference type="NCBIfam" id="TIGR00711">
    <property type="entry name" value="efflux_EmrB"/>
    <property type="match status" value="1"/>
</dbReference>
<keyword evidence="6 7" id="KW-0472">Membrane</keyword>
<keyword evidence="4 7" id="KW-0812">Transmembrane</keyword>
<evidence type="ECO:0000256" key="2">
    <source>
        <dbReference type="ARBA" id="ARBA00022448"/>
    </source>
</evidence>
<evidence type="ECO:0000256" key="1">
    <source>
        <dbReference type="ARBA" id="ARBA00004651"/>
    </source>
</evidence>
<dbReference type="AlphaFoldDB" id="A0A0B5E022"/>
<evidence type="ECO:0000256" key="7">
    <source>
        <dbReference type="SAM" id="Phobius"/>
    </source>
</evidence>
<keyword evidence="2" id="KW-0813">Transport</keyword>
<dbReference type="InterPro" id="IPR011701">
    <property type="entry name" value="MFS"/>
</dbReference>
<comment type="subcellular location">
    <subcellularLocation>
        <location evidence="1">Cell membrane</location>
        <topology evidence="1">Multi-pass membrane protein</topology>
    </subcellularLocation>
</comment>
<keyword evidence="10" id="KW-1185">Reference proteome</keyword>
<feature type="transmembrane region" description="Helical" evidence="7">
    <location>
        <begin position="406"/>
        <end position="429"/>
    </location>
</feature>
<dbReference type="InterPro" id="IPR036259">
    <property type="entry name" value="MFS_trans_sf"/>
</dbReference>
<dbReference type="SUPFAM" id="SSF103473">
    <property type="entry name" value="MFS general substrate transporter"/>
    <property type="match status" value="1"/>
</dbReference>
<dbReference type="FunFam" id="1.20.1720.10:FF:000004">
    <property type="entry name" value="EmrB/QacA family drug resistance transporter"/>
    <property type="match status" value="1"/>
</dbReference>
<feature type="transmembrane region" description="Helical" evidence="7">
    <location>
        <begin position="202"/>
        <end position="222"/>
    </location>
</feature>
<dbReference type="PRINTS" id="PR01036">
    <property type="entry name" value="TCRTETB"/>
</dbReference>
<proteinExistence type="predicted"/>
<dbReference type="InterPro" id="IPR036390">
    <property type="entry name" value="WH_DNA-bd_sf"/>
</dbReference>
<dbReference type="PANTHER" id="PTHR23501">
    <property type="entry name" value="MAJOR FACILITATOR SUPERFAMILY"/>
    <property type="match status" value="1"/>
</dbReference>
<gene>
    <name evidence="9" type="ORF">P73_2015</name>
</gene>
<dbReference type="EMBL" id="CP004393">
    <property type="protein sequence ID" value="AJE46730.1"/>
    <property type="molecule type" value="Genomic_DNA"/>
</dbReference>
<feature type="transmembrane region" description="Helical" evidence="7">
    <location>
        <begin position="106"/>
        <end position="127"/>
    </location>
</feature>
<evidence type="ECO:0000313" key="9">
    <source>
        <dbReference type="EMBL" id="AJE46730.1"/>
    </source>
</evidence>
<dbReference type="InterPro" id="IPR036388">
    <property type="entry name" value="WH-like_DNA-bd_sf"/>
</dbReference>
<keyword evidence="3" id="KW-1003">Cell membrane</keyword>
<evidence type="ECO:0000256" key="4">
    <source>
        <dbReference type="ARBA" id="ARBA00022692"/>
    </source>
</evidence>
<accession>A0A0B5E022</accession>
<name>A0A0B5E022_9RHOB</name>
<feature type="transmembrane region" description="Helical" evidence="7">
    <location>
        <begin position="271"/>
        <end position="293"/>
    </location>
</feature>
<dbReference type="GO" id="GO:0005886">
    <property type="term" value="C:plasma membrane"/>
    <property type="evidence" value="ECO:0007669"/>
    <property type="project" value="UniProtKB-SubCell"/>
</dbReference>
<evidence type="ECO:0000256" key="5">
    <source>
        <dbReference type="ARBA" id="ARBA00022989"/>
    </source>
</evidence>
<feature type="transmembrane region" description="Helical" evidence="7">
    <location>
        <begin position="169"/>
        <end position="190"/>
    </location>
</feature>
<dbReference type="KEGG" id="cid:P73_2015"/>
<evidence type="ECO:0000256" key="3">
    <source>
        <dbReference type="ARBA" id="ARBA00022475"/>
    </source>
</evidence>
<evidence type="ECO:0000259" key="8">
    <source>
        <dbReference type="PROSITE" id="PS50850"/>
    </source>
</evidence>
<dbReference type="GO" id="GO:0022857">
    <property type="term" value="F:transmembrane transporter activity"/>
    <property type="evidence" value="ECO:0007669"/>
    <property type="project" value="InterPro"/>
</dbReference>
<sequence>MTETTAEMPRQDLRLVIGALMLVMLLSSLSQTIVSAALPTIVGELGGLDYLAWIVTAYILAMTVVTPIYGKLGDLIGRKVVLQTAIILFLVGSALCGLAQSTSQLILFRALQGLGGGGLMVSSMAAVGDVVSPRERGRYQGYFGAVFGVSTVVGPLLGGYIVEHTSWRWIFYVNLPIGVAALAVIAFAFAPRPRQDRPKVDYLGSVLLAISLTGLVLATSIGGHTVPWTSLPVLALAAVAAVSLVALMAVERRAEEPILPPELFAGRTFCIASAVCFIVGVAMFAAVTFMPVYLQVVQGASPANAGLALTPLMGGMLVTSVGSGRLISRHGRYRVFPIVGTALIAAGFLLMSRLGVDSPVWVAILDMLIVGLGIGLVMQVMVLAVQNAVDYRHLGVATSGVTLFRSIGAALGVAGAGALFSAGLASGLIPNLPAGSEIASDPAQILTLPEATRAIYRTAYAGALRPVFLVAACVAAAGFILALLLREVPLRETIADQPGAVDMADSFAMPRQASSLAELEYIIANAVSGANRREAMRRIIRRLDLDLSPEEAWVLLHVARAEAAEGAAPAIGRGQETRAEAAQRLIERGLIERAPDGTFTRTAKGREVFATTVAAYRARLSDLIARWAPEDHDEVRRMLTDFARQLVAEMPEPTQRE</sequence>
<dbReference type="HOGENOM" id="CLU_000960_2_4_5"/>
<dbReference type="Gene3D" id="1.10.10.10">
    <property type="entry name" value="Winged helix-like DNA-binding domain superfamily/Winged helix DNA-binding domain"/>
    <property type="match status" value="1"/>
</dbReference>
<dbReference type="Proteomes" id="UP000031521">
    <property type="component" value="Chromosome"/>
</dbReference>
<dbReference type="RefSeq" id="WP_043869479.1">
    <property type="nucleotide sequence ID" value="NZ_CP004393.1"/>
</dbReference>
<feature type="transmembrane region" description="Helical" evidence="7">
    <location>
        <begin position="50"/>
        <end position="69"/>
    </location>
</feature>
<evidence type="ECO:0000313" key="10">
    <source>
        <dbReference type="Proteomes" id="UP000031521"/>
    </source>
</evidence>
<feature type="transmembrane region" description="Helical" evidence="7">
    <location>
        <begin position="15"/>
        <end position="38"/>
    </location>
</feature>
<feature type="transmembrane region" description="Helical" evidence="7">
    <location>
        <begin position="360"/>
        <end position="385"/>
    </location>
</feature>
<dbReference type="InterPro" id="IPR020846">
    <property type="entry name" value="MFS_dom"/>
</dbReference>
<dbReference type="STRING" id="1208324.P73_2015"/>
<dbReference type="Gene3D" id="1.20.1250.20">
    <property type="entry name" value="MFS general substrate transporter like domains"/>
    <property type="match status" value="1"/>
</dbReference>
<protein>
    <submittedName>
        <fullName evidence="9">EmrB/QacA subfamily drug resistance transporter</fullName>
    </submittedName>
</protein>
<dbReference type="SUPFAM" id="SSF46785">
    <property type="entry name" value="Winged helix' DNA-binding domain"/>
    <property type="match status" value="1"/>
</dbReference>
<feature type="transmembrane region" description="Helical" evidence="7">
    <location>
        <begin position="335"/>
        <end position="354"/>
    </location>
</feature>
<reference evidence="9 10" key="1">
    <citation type="journal article" date="2014" name="Int. J. Syst. Evol. Microbiol.">
        <title>Celeribacter indicus sp. nov., a polycyclic aromatic hydrocarbon-degrading bacterium from deep-sea sediment and reclassification of Huaishuia halophila as Celeribacter halophilus comb. nov.</title>
        <authorList>
            <person name="Lai Q."/>
            <person name="Cao J."/>
            <person name="Yuan J."/>
            <person name="Li F."/>
            <person name="Shao Z."/>
        </authorList>
    </citation>
    <scope>NUCLEOTIDE SEQUENCE [LARGE SCALE GENOMIC DNA]</scope>
    <source>
        <strain evidence="9">P73</strain>
    </source>
</reference>
<feature type="transmembrane region" description="Helical" evidence="7">
    <location>
        <begin position="467"/>
        <end position="485"/>
    </location>
</feature>
<organism evidence="9 10">
    <name type="scientific">Celeribacter indicus</name>
    <dbReference type="NCBI Taxonomy" id="1208324"/>
    <lineage>
        <taxon>Bacteria</taxon>
        <taxon>Pseudomonadati</taxon>
        <taxon>Pseudomonadota</taxon>
        <taxon>Alphaproteobacteria</taxon>
        <taxon>Rhodobacterales</taxon>
        <taxon>Roseobacteraceae</taxon>
        <taxon>Celeribacter</taxon>
    </lineage>
</organism>
<feature type="transmembrane region" description="Helical" evidence="7">
    <location>
        <begin position="81"/>
        <end position="100"/>
    </location>
</feature>
<dbReference type="Pfam" id="PF07690">
    <property type="entry name" value="MFS_1"/>
    <property type="match status" value="1"/>
</dbReference>
<dbReference type="PROSITE" id="PS50850">
    <property type="entry name" value="MFS"/>
    <property type="match status" value="1"/>
</dbReference>
<feature type="transmembrane region" description="Helical" evidence="7">
    <location>
        <begin position="139"/>
        <end position="157"/>
    </location>
</feature>
<dbReference type="Gene3D" id="1.20.1720.10">
    <property type="entry name" value="Multidrug resistance protein D"/>
    <property type="match status" value="1"/>
</dbReference>
<feature type="transmembrane region" description="Helical" evidence="7">
    <location>
        <begin position="228"/>
        <end position="250"/>
    </location>
</feature>